<dbReference type="SUPFAM" id="SSF57701">
    <property type="entry name" value="Zn2/Cys6 DNA-binding domain"/>
    <property type="match status" value="1"/>
</dbReference>
<dbReference type="PANTHER" id="PTHR31668">
    <property type="entry name" value="GLUCOSE TRANSPORT TRANSCRIPTION REGULATOR RGT1-RELATED-RELATED"/>
    <property type="match status" value="1"/>
</dbReference>
<dbReference type="GO" id="GO:0000981">
    <property type="term" value="F:DNA-binding transcription factor activity, RNA polymerase II-specific"/>
    <property type="evidence" value="ECO:0007669"/>
    <property type="project" value="InterPro"/>
</dbReference>
<feature type="region of interest" description="Disordered" evidence="7">
    <location>
        <begin position="1"/>
        <end position="79"/>
    </location>
</feature>
<keyword evidence="6" id="KW-0175">Coiled coil</keyword>
<dbReference type="AlphaFoldDB" id="A0A2B7YAF1"/>
<dbReference type="InterPro" id="IPR050797">
    <property type="entry name" value="Carb_Metab_Trans_Reg"/>
</dbReference>
<proteinExistence type="predicted"/>
<feature type="compositionally biased region" description="Low complexity" evidence="7">
    <location>
        <begin position="136"/>
        <end position="145"/>
    </location>
</feature>
<dbReference type="GO" id="GO:0008270">
    <property type="term" value="F:zinc ion binding"/>
    <property type="evidence" value="ECO:0007669"/>
    <property type="project" value="InterPro"/>
</dbReference>
<dbReference type="SMART" id="SM00066">
    <property type="entry name" value="GAL4"/>
    <property type="match status" value="1"/>
</dbReference>
<keyword evidence="4" id="KW-0804">Transcription</keyword>
<name>A0A2B7YAF1_POLH7</name>
<evidence type="ECO:0000256" key="4">
    <source>
        <dbReference type="ARBA" id="ARBA00023163"/>
    </source>
</evidence>
<dbReference type="EMBL" id="PDNA01000059">
    <property type="protein sequence ID" value="PGH18170.1"/>
    <property type="molecule type" value="Genomic_DNA"/>
</dbReference>
<gene>
    <name evidence="9" type="ORF">AJ80_04557</name>
</gene>
<evidence type="ECO:0000256" key="5">
    <source>
        <dbReference type="ARBA" id="ARBA00023242"/>
    </source>
</evidence>
<keyword evidence="3" id="KW-0238">DNA-binding</keyword>
<dbReference type="GO" id="GO:0001080">
    <property type="term" value="P:nitrogen catabolite activation of transcription from RNA polymerase II promoter"/>
    <property type="evidence" value="ECO:0007669"/>
    <property type="project" value="TreeGrafter"/>
</dbReference>
<dbReference type="CDD" id="cd00067">
    <property type="entry name" value="GAL4"/>
    <property type="match status" value="1"/>
</dbReference>
<evidence type="ECO:0000256" key="2">
    <source>
        <dbReference type="ARBA" id="ARBA00023015"/>
    </source>
</evidence>
<keyword evidence="2" id="KW-0805">Transcription regulation</keyword>
<dbReference type="Pfam" id="PF04082">
    <property type="entry name" value="Fungal_trans"/>
    <property type="match status" value="1"/>
</dbReference>
<keyword evidence="1" id="KW-0479">Metal-binding</keyword>
<accession>A0A2B7YAF1</accession>
<dbReference type="GO" id="GO:0003677">
    <property type="term" value="F:DNA binding"/>
    <property type="evidence" value="ECO:0007669"/>
    <property type="project" value="UniProtKB-KW"/>
</dbReference>
<sequence>MATAATIKPSSFRPQPTPSSFPPSQTQAKHNRSVRPAEPVLQSRPPVMTAAPNASPAATSPAAAVGASPSVTSRDGSTCDACYRRKSRCAMNESVNKCYSCDFHRQECTFTLSSQLGKRKLDETSLDGAESVKRPATASSASSISGGMPESLLRNAVTVNSASALREDPYLTGQHIGMTTELEPLLLDYLTLDHNDESPLSTSRVRKFSEEGTFMRMADSSQARMELHTISIDAIDNLVTPFGPTLIDKFFQHVHPTFPVLMEDNFRHSYQTRRNLSPSLLAAVYLLALKWLDLGRGIQTLRKPDATRLEAMATRLFTESLSRAHTSTIQAGLILSQKSPLNTPLLISQLVTIGYDLGLHQDCSNWKMEQWEKGLRKRLAWALYVQDKWCGLVHGRPSHIFPSNWTVKDLCQQDFIDTYSSKRKNTNGSIGSPGPILFRRMVTLSVILSDILNAFYTLQATEDFTLAGIHRTRAVLERAKPIQIRLKEWFSQLPEELKMDPNGGEEASFNGGLHLAYFATEITLHRCIVRSLTSDSADNYLSHICRSAAKTRLISAMDFVNRLRPIHLRSFWPSASRTNFALISAFGILLRATAVSREEEEFYRMRLGEYRWTLSVSCKDAEFLVFAIDSLDVATCLLRNVPDKPEIDELMAAVSPPSHYDQQKRPQLQQQQLQQQDRESLSYQDSQTINYITIGHDHDSDEDAEEEDYEELYDELEENENDISMNSHIAHAARETRLGYPGTMSGLTSPVTSISEITHLHGPLGAVSM</sequence>
<feature type="region of interest" description="Disordered" evidence="7">
    <location>
        <begin position="126"/>
        <end position="147"/>
    </location>
</feature>
<dbReference type="PANTHER" id="PTHR31668:SF4">
    <property type="entry name" value="TRANSCRIPTIONAL ACTIVATOR PROTEIN DAL81"/>
    <property type="match status" value="1"/>
</dbReference>
<dbReference type="InterPro" id="IPR007219">
    <property type="entry name" value="XnlR_reg_dom"/>
</dbReference>
<organism evidence="9 10">
    <name type="scientific">Polytolypa hystricis (strain UAMH7299)</name>
    <dbReference type="NCBI Taxonomy" id="1447883"/>
    <lineage>
        <taxon>Eukaryota</taxon>
        <taxon>Fungi</taxon>
        <taxon>Dikarya</taxon>
        <taxon>Ascomycota</taxon>
        <taxon>Pezizomycotina</taxon>
        <taxon>Eurotiomycetes</taxon>
        <taxon>Eurotiomycetidae</taxon>
        <taxon>Onygenales</taxon>
        <taxon>Onygenales incertae sedis</taxon>
        <taxon>Polytolypa</taxon>
    </lineage>
</organism>
<dbReference type="GO" id="GO:0006351">
    <property type="term" value="P:DNA-templated transcription"/>
    <property type="evidence" value="ECO:0007669"/>
    <property type="project" value="InterPro"/>
</dbReference>
<evidence type="ECO:0000256" key="7">
    <source>
        <dbReference type="SAM" id="MobiDB-lite"/>
    </source>
</evidence>
<protein>
    <recommendedName>
        <fullName evidence="8">Zn(2)-C6 fungal-type domain-containing protein</fullName>
    </recommendedName>
</protein>
<feature type="region of interest" description="Disordered" evidence="7">
    <location>
        <begin position="656"/>
        <end position="682"/>
    </location>
</feature>
<evidence type="ECO:0000256" key="3">
    <source>
        <dbReference type="ARBA" id="ARBA00023125"/>
    </source>
</evidence>
<evidence type="ECO:0000313" key="9">
    <source>
        <dbReference type="EMBL" id="PGH18170.1"/>
    </source>
</evidence>
<evidence type="ECO:0000259" key="8">
    <source>
        <dbReference type="SMART" id="SM00066"/>
    </source>
</evidence>
<evidence type="ECO:0000256" key="6">
    <source>
        <dbReference type="SAM" id="Coils"/>
    </source>
</evidence>
<dbReference type="Proteomes" id="UP000224634">
    <property type="component" value="Unassembled WGS sequence"/>
</dbReference>
<dbReference type="OrthoDB" id="2264294at2759"/>
<evidence type="ECO:0000256" key="1">
    <source>
        <dbReference type="ARBA" id="ARBA00022723"/>
    </source>
</evidence>
<feature type="coiled-coil region" evidence="6">
    <location>
        <begin position="699"/>
        <end position="726"/>
    </location>
</feature>
<dbReference type="CDD" id="cd12148">
    <property type="entry name" value="fungal_TF_MHR"/>
    <property type="match status" value="1"/>
</dbReference>
<dbReference type="InterPro" id="IPR001138">
    <property type="entry name" value="Zn2Cys6_DnaBD"/>
</dbReference>
<feature type="domain" description="Zn(2)-C6 fungal-type" evidence="8">
    <location>
        <begin position="73"/>
        <end position="119"/>
    </location>
</feature>
<keyword evidence="10" id="KW-1185">Reference proteome</keyword>
<comment type="caution">
    <text evidence="9">The sequence shown here is derived from an EMBL/GenBank/DDBJ whole genome shotgun (WGS) entry which is preliminary data.</text>
</comment>
<dbReference type="STRING" id="1447883.A0A2B7YAF1"/>
<feature type="compositionally biased region" description="Low complexity" evidence="7">
    <location>
        <begin position="49"/>
        <end position="73"/>
    </location>
</feature>
<dbReference type="GO" id="GO:0005634">
    <property type="term" value="C:nucleus"/>
    <property type="evidence" value="ECO:0007669"/>
    <property type="project" value="TreeGrafter"/>
</dbReference>
<reference evidence="9 10" key="1">
    <citation type="submission" date="2017-10" db="EMBL/GenBank/DDBJ databases">
        <title>Comparative genomics in systemic dimorphic fungi from Ajellomycetaceae.</title>
        <authorList>
            <person name="Munoz J.F."/>
            <person name="Mcewen J.G."/>
            <person name="Clay O.K."/>
            <person name="Cuomo C.A."/>
        </authorList>
    </citation>
    <scope>NUCLEOTIDE SEQUENCE [LARGE SCALE GENOMIC DNA]</scope>
    <source>
        <strain evidence="9 10">UAMH7299</strain>
    </source>
</reference>
<evidence type="ECO:0000313" key="10">
    <source>
        <dbReference type="Proteomes" id="UP000224634"/>
    </source>
</evidence>
<dbReference type="InterPro" id="IPR036864">
    <property type="entry name" value="Zn2-C6_fun-type_DNA-bd_sf"/>
</dbReference>
<keyword evidence="5" id="KW-0539">Nucleus</keyword>